<dbReference type="PANTHER" id="PTHR24421:SF10">
    <property type="entry name" value="NITRATE_NITRITE SENSOR PROTEIN NARQ"/>
    <property type="match status" value="1"/>
</dbReference>
<dbReference type="Gene3D" id="3.30.565.10">
    <property type="entry name" value="Histidine kinase-like ATPase, C-terminal domain"/>
    <property type="match status" value="1"/>
</dbReference>
<evidence type="ECO:0000256" key="5">
    <source>
        <dbReference type="ARBA" id="ARBA00022741"/>
    </source>
</evidence>
<dbReference type="PANTHER" id="PTHR24421">
    <property type="entry name" value="NITRATE/NITRITE SENSOR PROTEIN NARX-RELATED"/>
    <property type="match status" value="1"/>
</dbReference>
<feature type="transmembrane region" description="Helical" evidence="10">
    <location>
        <begin position="12"/>
        <end position="30"/>
    </location>
</feature>
<keyword evidence="10" id="KW-0472">Membrane</keyword>
<dbReference type="InterPro" id="IPR036890">
    <property type="entry name" value="HATPase_C_sf"/>
</dbReference>
<evidence type="ECO:0000256" key="4">
    <source>
        <dbReference type="ARBA" id="ARBA00022679"/>
    </source>
</evidence>
<evidence type="ECO:0000259" key="11">
    <source>
        <dbReference type="Pfam" id="PF07730"/>
    </source>
</evidence>
<feature type="transmembrane region" description="Helical" evidence="10">
    <location>
        <begin position="134"/>
        <end position="154"/>
    </location>
</feature>
<keyword evidence="13" id="KW-1185">Reference proteome</keyword>
<evidence type="ECO:0000313" key="12">
    <source>
        <dbReference type="EMBL" id="ATG54670.1"/>
    </source>
</evidence>
<evidence type="ECO:0000256" key="10">
    <source>
        <dbReference type="SAM" id="Phobius"/>
    </source>
</evidence>
<keyword evidence="10" id="KW-0812">Transmembrane</keyword>
<comment type="catalytic activity">
    <reaction evidence="1">
        <text>ATP + protein L-histidine = ADP + protein N-phospho-L-histidine.</text>
        <dbReference type="EC" id="2.7.13.3"/>
    </reaction>
</comment>
<feature type="transmembrane region" description="Helical" evidence="10">
    <location>
        <begin position="65"/>
        <end position="85"/>
    </location>
</feature>
<organism evidence="12 13">
    <name type="scientific">Brachybacterium ginsengisoli</name>
    <dbReference type="NCBI Taxonomy" id="1331682"/>
    <lineage>
        <taxon>Bacteria</taxon>
        <taxon>Bacillati</taxon>
        <taxon>Actinomycetota</taxon>
        <taxon>Actinomycetes</taxon>
        <taxon>Micrococcales</taxon>
        <taxon>Dermabacteraceae</taxon>
        <taxon>Brachybacterium</taxon>
    </lineage>
</organism>
<accession>A0A291GWS6</accession>
<evidence type="ECO:0000256" key="9">
    <source>
        <dbReference type="SAM" id="MobiDB-lite"/>
    </source>
</evidence>
<dbReference type="EMBL" id="CP023564">
    <property type="protein sequence ID" value="ATG54670.1"/>
    <property type="molecule type" value="Genomic_DNA"/>
</dbReference>
<dbReference type="GO" id="GO:0016020">
    <property type="term" value="C:membrane"/>
    <property type="evidence" value="ECO:0007669"/>
    <property type="project" value="InterPro"/>
</dbReference>
<dbReference type="EC" id="2.7.13.3" evidence="2"/>
<feature type="domain" description="Signal transduction histidine kinase subgroup 3 dimerisation and phosphoacceptor" evidence="11">
    <location>
        <begin position="208"/>
        <end position="273"/>
    </location>
</feature>
<dbReference type="GO" id="GO:0000155">
    <property type="term" value="F:phosphorelay sensor kinase activity"/>
    <property type="evidence" value="ECO:0007669"/>
    <property type="project" value="InterPro"/>
</dbReference>
<dbReference type="Gene3D" id="1.20.5.1930">
    <property type="match status" value="1"/>
</dbReference>
<dbReference type="OrthoDB" id="227596at2"/>
<dbReference type="InterPro" id="IPR050482">
    <property type="entry name" value="Sensor_HK_TwoCompSys"/>
</dbReference>
<keyword evidence="5" id="KW-0547">Nucleotide-binding</keyword>
<name>A0A291GWS6_9MICO</name>
<reference evidence="12 13" key="1">
    <citation type="journal article" date="2014" name="Int. J. Syst. Evol. Microbiol.">
        <title>Brachybacterium ginsengisoli sp. nov., isolated from soil of a ginseng field.</title>
        <authorList>
            <person name="Hoang V.A."/>
            <person name="Kim Y.J."/>
            <person name="Nguyen N.L."/>
            <person name="Yang D.C."/>
        </authorList>
    </citation>
    <scope>NUCLEOTIDE SEQUENCE [LARGE SCALE GENOMIC DNA]</scope>
    <source>
        <strain evidence="12 13">DCY80</strain>
    </source>
</reference>
<dbReference type="InterPro" id="IPR011712">
    <property type="entry name" value="Sig_transdc_His_kin_sub3_dim/P"/>
</dbReference>
<keyword evidence="10" id="KW-1133">Transmembrane helix</keyword>
<evidence type="ECO:0000313" key="13">
    <source>
        <dbReference type="Proteomes" id="UP000217889"/>
    </source>
</evidence>
<keyword evidence="6 12" id="KW-0418">Kinase</keyword>
<dbReference type="AlphaFoldDB" id="A0A291GWS6"/>
<dbReference type="GO" id="GO:0046983">
    <property type="term" value="F:protein dimerization activity"/>
    <property type="evidence" value="ECO:0007669"/>
    <property type="project" value="InterPro"/>
</dbReference>
<keyword evidence="4" id="KW-0808">Transferase</keyword>
<proteinExistence type="predicted"/>
<dbReference type="KEGG" id="bgg:CFK41_07740"/>
<evidence type="ECO:0000256" key="8">
    <source>
        <dbReference type="ARBA" id="ARBA00023012"/>
    </source>
</evidence>
<feature type="transmembrane region" description="Helical" evidence="10">
    <location>
        <begin position="166"/>
        <end position="188"/>
    </location>
</feature>
<sequence>MRALPALVHPQDLRLMIPVALMVAGAQLFGAPGPSWRDGDGATWPAGGRPAEQGPFGHDGGPPGLAPLDPVALLLAASAVLAMGLRRRPRVAALLSTTATAALLGLGDLAGPELLAVAITSWSLARRDSPPRSAVVAGIAGGVLVIGCLLGTGLSGASAEGLLDALLASLPVAAWVVVPFLVGLVRSLSVEANRRRRAEEERRVLDAERVRLASEVHDVVGHGLAAIQMQAEIALHVADRRPEQALESLQVISRASAEALAELRATLAEIAPDIAAQDARATTPGLERLGDLCGRMREAGIAVDLEMPPPPSEGSRRGTLSLAADVAAYRIVQESLTNVVKHAAERRAAVRVRTGEDGLEILVRSSAAPATQVVPGFGIAGMQRRAADVGGSCEVDVRGREVVVRGLLPYVDRRRG</sequence>
<dbReference type="Proteomes" id="UP000217889">
    <property type="component" value="Chromosome"/>
</dbReference>
<feature type="region of interest" description="Disordered" evidence="9">
    <location>
        <begin position="37"/>
        <end position="62"/>
    </location>
</feature>
<protein>
    <recommendedName>
        <fullName evidence="2">histidine kinase</fullName>
        <ecNumber evidence="2">2.7.13.3</ecNumber>
    </recommendedName>
</protein>
<dbReference type="GO" id="GO:0005524">
    <property type="term" value="F:ATP binding"/>
    <property type="evidence" value="ECO:0007669"/>
    <property type="project" value="UniProtKB-KW"/>
</dbReference>
<keyword evidence="7" id="KW-0067">ATP-binding</keyword>
<keyword evidence="8" id="KW-0902">Two-component regulatory system</keyword>
<dbReference type="Pfam" id="PF07730">
    <property type="entry name" value="HisKA_3"/>
    <property type="match status" value="1"/>
</dbReference>
<evidence type="ECO:0000256" key="6">
    <source>
        <dbReference type="ARBA" id="ARBA00022777"/>
    </source>
</evidence>
<gene>
    <name evidence="12" type="ORF">CFK41_07740</name>
</gene>
<keyword evidence="3" id="KW-0597">Phosphoprotein</keyword>
<evidence type="ECO:0000256" key="2">
    <source>
        <dbReference type="ARBA" id="ARBA00012438"/>
    </source>
</evidence>
<dbReference type="CDD" id="cd16917">
    <property type="entry name" value="HATPase_UhpB-NarQ-NarX-like"/>
    <property type="match status" value="1"/>
</dbReference>
<evidence type="ECO:0000256" key="1">
    <source>
        <dbReference type="ARBA" id="ARBA00000085"/>
    </source>
</evidence>
<evidence type="ECO:0000256" key="7">
    <source>
        <dbReference type="ARBA" id="ARBA00022840"/>
    </source>
</evidence>
<evidence type="ECO:0000256" key="3">
    <source>
        <dbReference type="ARBA" id="ARBA00022553"/>
    </source>
</evidence>
<dbReference type="RefSeq" id="WP_096799135.1">
    <property type="nucleotide sequence ID" value="NZ_CP023564.1"/>
</dbReference>